<dbReference type="EMBL" id="GBXM01003209">
    <property type="protein sequence ID" value="JAI05369.1"/>
    <property type="molecule type" value="Transcribed_RNA"/>
</dbReference>
<dbReference type="AlphaFoldDB" id="A0A0E9XUL0"/>
<evidence type="ECO:0000313" key="2">
    <source>
        <dbReference type="EMBL" id="JAI05369.1"/>
    </source>
</evidence>
<reference evidence="2" key="2">
    <citation type="journal article" date="2015" name="Fish Shellfish Immunol.">
        <title>Early steps in the European eel (Anguilla anguilla)-Vibrio vulnificus interaction in the gills: Role of the RtxA13 toxin.</title>
        <authorList>
            <person name="Callol A."/>
            <person name="Pajuelo D."/>
            <person name="Ebbesson L."/>
            <person name="Teles M."/>
            <person name="MacKenzie S."/>
            <person name="Amaro C."/>
        </authorList>
    </citation>
    <scope>NUCLEOTIDE SEQUENCE</scope>
</reference>
<protein>
    <submittedName>
        <fullName evidence="2">Uncharacterized protein</fullName>
    </submittedName>
</protein>
<name>A0A0E9XUL0_ANGAN</name>
<evidence type="ECO:0000256" key="1">
    <source>
        <dbReference type="SAM" id="MobiDB-lite"/>
    </source>
</evidence>
<feature type="compositionally biased region" description="Polar residues" evidence="1">
    <location>
        <begin position="1"/>
        <end position="13"/>
    </location>
</feature>
<accession>A0A0E9XUL0</accession>
<feature type="region of interest" description="Disordered" evidence="1">
    <location>
        <begin position="1"/>
        <end position="21"/>
    </location>
</feature>
<proteinExistence type="predicted"/>
<reference evidence="2" key="1">
    <citation type="submission" date="2014-11" db="EMBL/GenBank/DDBJ databases">
        <authorList>
            <person name="Amaro Gonzalez C."/>
        </authorList>
    </citation>
    <scope>NUCLEOTIDE SEQUENCE</scope>
</reference>
<organism evidence="2">
    <name type="scientific">Anguilla anguilla</name>
    <name type="common">European freshwater eel</name>
    <name type="synonym">Muraena anguilla</name>
    <dbReference type="NCBI Taxonomy" id="7936"/>
    <lineage>
        <taxon>Eukaryota</taxon>
        <taxon>Metazoa</taxon>
        <taxon>Chordata</taxon>
        <taxon>Craniata</taxon>
        <taxon>Vertebrata</taxon>
        <taxon>Euteleostomi</taxon>
        <taxon>Actinopterygii</taxon>
        <taxon>Neopterygii</taxon>
        <taxon>Teleostei</taxon>
        <taxon>Anguilliformes</taxon>
        <taxon>Anguillidae</taxon>
        <taxon>Anguilla</taxon>
    </lineage>
</organism>
<sequence>MVQSEHLFQSACSPSEPAAEG</sequence>